<feature type="region of interest" description="Disordered" evidence="4">
    <location>
        <begin position="568"/>
        <end position="620"/>
    </location>
</feature>
<name>A0ABP0F308_CLALP</name>
<feature type="compositionally biased region" description="Polar residues" evidence="4">
    <location>
        <begin position="589"/>
        <end position="598"/>
    </location>
</feature>
<dbReference type="Pfam" id="PF03133">
    <property type="entry name" value="TTL"/>
    <property type="match status" value="1"/>
</dbReference>
<feature type="compositionally biased region" description="Polar residues" evidence="4">
    <location>
        <begin position="358"/>
        <end position="383"/>
    </location>
</feature>
<dbReference type="PANTHER" id="PTHR12241">
    <property type="entry name" value="TUBULIN POLYGLUTAMYLASE"/>
    <property type="match status" value="1"/>
</dbReference>
<evidence type="ECO:0000256" key="1">
    <source>
        <dbReference type="ARBA" id="ARBA00022598"/>
    </source>
</evidence>
<feature type="compositionally biased region" description="Polar residues" evidence="4">
    <location>
        <begin position="459"/>
        <end position="470"/>
    </location>
</feature>
<dbReference type="PROSITE" id="PS51221">
    <property type="entry name" value="TTL"/>
    <property type="match status" value="1"/>
</dbReference>
<evidence type="ECO:0000313" key="5">
    <source>
        <dbReference type="EMBL" id="CAK8672662.1"/>
    </source>
</evidence>
<accession>A0ABP0F308</accession>
<protein>
    <recommendedName>
        <fullName evidence="7">Tubulin polyglutamylase TTLL2</fullName>
    </recommendedName>
</protein>
<organism evidence="5 6">
    <name type="scientific">Clavelina lepadiformis</name>
    <name type="common">Light-bulb sea squirt</name>
    <name type="synonym">Ascidia lepadiformis</name>
    <dbReference type="NCBI Taxonomy" id="159417"/>
    <lineage>
        <taxon>Eukaryota</taxon>
        <taxon>Metazoa</taxon>
        <taxon>Chordata</taxon>
        <taxon>Tunicata</taxon>
        <taxon>Ascidiacea</taxon>
        <taxon>Aplousobranchia</taxon>
        <taxon>Clavelinidae</taxon>
        <taxon>Clavelina</taxon>
    </lineage>
</organism>
<dbReference type="SUPFAM" id="SSF56059">
    <property type="entry name" value="Glutathione synthetase ATP-binding domain-like"/>
    <property type="match status" value="1"/>
</dbReference>
<feature type="compositionally biased region" description="Polar residues" evidence="4">
    <location>
        <begin position="495"/>
        <end position="505"/>
    </location>
</feature>
<gene>
    <name evidence="5" type="ORF">CVLEPA_LOCUS2358</name>
</gene>
<keyword evidence="6" id="KW-1185">Reference proteome</keyword>
<evidence type="ECO:0008006" key="7">
    <source>
        <dbReference type="Google" id="ProtNLM"/>
    </source>
</evidence>
<reference evidence="5 6" key="1">
    <citation type="submission" date="2024-02" db="EMBL/GenBank/DDBJ databases">
        <authorList>
            <person name="Daric V."/>
            <person name="Darras S."/>
        </authorList>
    </citation>
    <scope>NUCLEOTIDE SEQUENCE [LARGE SCALE GENOMIC DNA]</scope>
</reference>
<comment type="caution">
    <text evidence="5">The sequence shown here is derived from an EMBL/GenBank/DDBJ whole genome shotgun (WGS) entry which is preliminary data.</text>
</comment>
<dbReference type="EMBL" id="CAWYQH010000001">
    <property type="protein sequence ID" value="CAK8672662.1"/>
    <property type="molecule type" value="Genomic_DNA"/>
</dbReference>
<evidence type="ECO:0000256" key="3">
    <source>
        <dbReference type="ARBA" id="ARBA00022840"/>
    </source>
</evidence>
<keyword evidence="3" id="KW-0067">ATP-binding</keyword>
<keyword evidence="2" id="KW-0547">Nucleotide-binding</keyword>
<feature type="compositionally biased region" description="Low complexity" evidence="4">
    <location>
        <begin position="599"/>
        <end position="615"/>
    </location>
</feature>
<feature type="compositionally biased region" description="Basic and acidic residues" evidence="4">
    <location>
        <begin position="390"/>
        <end position="402"/>
    </location>
</feature>
<dbReference type="Gene3D" id="3.30.470.20">
    <property type="entry name" value="ATP-grasp fold, B domain"/>
    <property type="match status" value="1"/>
</dbReference>
<dbReference type="InterPro" id="IPR004344">
    <property type="entry name" value="TTL/TTLL_fam"/>
</dbReference>
<evidence type="ECO:0000313" key="6">
    <source>
        <dbReference type="Proteomes" id="UP001642483"/>
    </source>
</evidence>
<feature type="region of interest" description="Disordered" evidence="4">
    <location>
        <begin position="352"/>
        <end position="505"/>
    </location>
</feature>
<evidence type="ECO:0000256" key="2">
    <source>
        <dbReference type="ARBA" id="ARBA00022741"/>
    </source>
</evidence>
<sequence>MVLHSEEDGLVFRISEHVPEVVRQVLSERGWTEFDEEAESEGSWNLWWKTQRFRKSEHDEIAPWQRLNHFPKTDAITRKDCLVRNLRRMSCVYGMQAFGFHPHSYILPNEYTRFVSEYAKESQKHGRKNLYWICKPVDLSRGRGIFVFHDLKHLTYDCSVVVQRYITNPFLISGYKFDLRIYVCVPTFHPLTIYMYQEGIVRFSTDKFDLNQLNNVFSHLTNTSINKYGPSYGVDKERVGSGCKWTLSQLRSYLHQLEGFDEILLWHQISNIITLTLATQSPSVPKCQNCFEVFGFDILVDDQMTPWLLEVNFSPALSMDCQADFIAKRSMLNDLIDLLNFKESDAEHGGKEFRESCISPTPSSGRKNTVGSYGVRSSNSKSGSAKVKYVQRDGNHRLDLKSKTSQKNVVTYKPVEAEQKRQYIFGKPQSDKSKNVMDGSKLKKPPQSLSLPTIRRMSTDSMESASSKTSCEGFPRNLSSSSVASSGSSVDRSNQPKSAQDLDNFTSNVDVHLMKTPRKLSVKNISSKVTHVDNSKNHDFLQDVPSLSTIVEARPSSSYVREDNIDHSDVLDSGRSVPLNKTISRKKSLNSAPVSRTTSPNKKYNPKSNKPGSGKPKLKSFANYKSPYSIASTAAKKTAASNPWPRTRVGDFILTFPLNEAMRRASGFHYDMKGIIREQQKMLKKLTETSQKRTEARRKSSTTLDRSEAIQLSFQLKFDDKDANPLYFWGPQNPPLLSNILS</sequence>
<keyword evidence="1" id="KW-0436">Ligase</keyword>
<evidence type="ECO:0000256" key="4">
    <source>
        <dbReference type="SAM" id="MobiDB-lite"/>
    </source>
</evidence>
<dbReference type="Proteomes" id="UP001642483">
    <property type="component" value="Unassembled WGS sequence"/>
</dbReference>
<proteinExistence type="predicted"/>
<feature type="compositionally biased region" description="Low complexity" evidence="4">
    <location>
        <begin position="479"/>
        <end position="493"/>
    </location>
</feature>
<dbReference type="PANTHER" id="PTHR12241:SF118">
    <property type="entry name" value="TUBULIN POLYGLUTAMYLASE TTLL2-RELATED"/>
    <property type="match status" value="1"/>
</dbReference>